<feature type="domain" description="NB-ARC" evidence="4">
    <location>
        <begin position="169"/>
        <end position="351"/>
    </location>
</feature>
<dbReference type="Proteomes" id="UP001314170">
    <property type="component" value="Unassembled WGS sequence"/>
</dbReference>
<evidence type="ECO:0000313" key="9">
    <source>
        <dbReference type="Proteomes" id="UP001314170"/>
    </source>
</evidence>
<dbReference type="InterPro" id="IPR058922">
    <property type="entry name" value="WHD_DRP"/>
</dbReference>
<dbReference type="PANTHER" id="PTHR23155:SF1205">
    <property type="entry name" value="DISEASE RESISTANCE PROTEIN RPM1"/>
    <property type="match status" value="1"/>
</dbReference>
<dbReference type="InterPro" id="IPR036388">
    <property type="entry name" value="WH-like_DNA-bd_sf"/>
</dbReference>
<name>A0AAV1QRD7_9ROSI</name>
<keyword evidence="1" id="KW-0677">Repeat</keyword>
<dbReference type="Pfam" id="PF23559">
    <property type="entry name" value="WHD_DRP"/>
    <property type="match status" value="1"/>
</dbReference>
<comment type="caution">
    <text evidence="8">The sequence shown here is derived from an EMBL/GenBank/DDBJ whole genome shotgun (WGS) entry which is preliminary data.</text>
</comment>
<evidence type="ECO:0000256" key="2">
    <source>
        <dbReference type="ARBA" id="ARBA00022741"/>
    </source>
</evidence>
<dbReference type="Gene3D" id="1.10.8.430">
    <property type="entry name" value="Helical domain of apoptotic protease-activating factors"/>
    <property type="match status" value="1"/>
</dbReference>
<dbReference type="Gene3D" id="3.80.10.10">
    <property type="entry name" value="Ribonuclease Inhibitor"/>
    <property type="match status" value="1"/>
</dbReference>
<gene>
    <name evidence="8" type="ORF">DCAF_LOCUS1890</name>
</gene>
<feature type="domain" description="Disease resistance R13L4/SHOC-2-like LRR" evidence="7">
    <location>
        <begin position="567"/>
        <end position="878"/>
    </location>
</feature>
<protein>
    <submittedName>
        <fullName evidence="8">Uncharacterized protein</fullName>
    </submittedName>
</protein>
<evidence type="ECO:0000259" key="5">
    <source>
        <dbReference type="Pfam" id="PF18052"/>
    </source>
</evidence>
<dbReference type="InterPro" id="IPR002182">
    <property type="entry name" value="NB-ARC"/>
</dbReference>
<dbReference type="InterPro" id="IPR055414">
    <property type="entry name" value="LRR_R13L4/SHOC2-like"/>
</dbReference>
<dbReference type="Pfam" id="PF23598">
    <property type="entry name" value="LRR_14"/>
    <property type="match status" value="1"/>
</dbReference>
<proteinExistence type="predicted"/>
<dbReference type="InterPro" id="IPR044974">
    <property type="entry name" value="Disease_R_plants"/>
</dbReference>
<dbReference type="Pfam" id="PF00931">
    <property type="entry name" value="NB-ARC"/>
    <property type="match status" value="1"/>
</dbReference>
<evidence type="ECO:0000313" key="8">
    <source>
        <dbReference type="EMBL" id="CAK7324251.1"/>
    </source>
</evidence>
<dbReference type="PRINTS" id="PR00364">
    <property type="entry name" value="DISEASERSIST"/>
</dbReference>
<dbReference type="CDD" id="cd14798">
    <property type="entry name" value="RX-CC_like"/>
    <property type="match status" value="1"/>
</dbReference>
<dbReference type="Gene3D" id="1.10.10.10">
    <property type="entry name" value="Winged helix-like DNA-binding domain superfamily/Winged helix DNA-binding domain"/>
    <property type="match status" value="1"/>
</dbReference>
<dbReference type="SUPFAM" id="SSF52540">
    <property type="entry name" value="P-loop containing nucleoside triphosphate hydrolases"/>
    <property type="match status" value="1"/>
</dbReference>
<dbReference type="SUPFAM" id="SSF52058">
    <property type="entry name" value="L domain-like"/>
    <property type="match status" value="1"/>
</dbReference>
<dbReference type="InterPro" id="IPR032675">
    <property type="entry name" value="LRR_dom_sf"/>
</dbReference>
<dbReference type="AlphaFoldDB" id="A0AAV1QRD7"/>
<dbReference type="EMBL" id="CAWUPB010000246">
    <property type="protein sequence ID" value="CAK7324251.1"/>
    <property type="molecule type" value="Genomic_DNA"/>
</dbReference>
<dbReference type="GO" id="GO:0043531">
    <property type="term" value="F:ADP binding"/>
    <property type="evidence" value="ECO:0007669"/>
    <property type="project" value="InterPro"/>
</dbReference>
<accession>A0AAV1QRD7</accession>
<dbReference type="InterPro" id="IPR027417">
    <property type="entry name" value="P-loop_NTPase"/>
</dbReference>
<evidence type="ECO:0000256" key="1">
    <source>
        <dbReference type="ARBA" id="ARBA00022737"/>
    </source>
</evidence>
<reference evidence="8 9" key="1">
    <citation type="submission" date="2024-01" db="EMBL/GenBank/DDBJ databases">
        <authorList>
            <person name="Waweru B."/>
        </authorList>
    </citation>
    <scope>NUCLEOTIDE SEQUENCE [LARGE SCALE GENOMIC DNA]</scope>
</reference>
<dbReference type="GO" id="GO:0098542">
    <property type="term" value="P:defense response to other organism"/>
    <property type="evidence" value="ECO:0007669"/>
    <property type="project" value="TreeGrafter"/>
</dbReference>
<dbReference type="Gene3D" id="1.20.5.4130">
    <property type="match status" value="1"/>
</dbReference>
<feature type="domain" description="Disease resistance N-terminal" evidence="5">
    <location>
        <begin position="5"/>
        <end position="89"/>
    </location>
</feature>
<dbReference type="Gene3D" id="3.40.50.300">
    <property type="entry name" value="P-loop containing nucleotide triphosphate hydrolases"/>
    <property type="match status" value="1"/>
</dbReference>
<keyword evidence="2" id="KW-0547">Nucleotide-binding</keyword>
<dbReference type="FunFam" id="3.40.50.300:FF:001091">
    <property type="entry name" value="Probable disease resistance protein At1g61300"/>
    <property type="match status" value="1"/>
</dbReference>
<organism evidence="8 9">
    <name type="scientific">Dovyalis caffra</name>
    <dbReference type="NCBI Taxonomy" id="77055"/>
    <lineage>
        <taxon>Eukaryota</taxon>
        <taxon>Viridiplantae</taxon>
        <taxon>Streptophyta</taxon>
        <taxon>Embryophyta</taxon>
        <taxon>Tracheophyta</taxon>
        <taxon>Spermatophyta</taxon>
        <taxon>Magnoliopsida</taxon>
        <taxon>eudicotyledons</taxon>
        <taxon>Gunneridae</taxon>
        <taxon>Pentapetalae</taxon>
        <taxon>rosids</taxon>
        <taxon>fabids</taxon>
        <taxon>Malpighiales</taxon>
        <taxon>Salicaceae</taxon>
        <taxon>Flacourtieae</taxon>
        <taxon>Dovyalis</taxon>
    </lineage>
</organism>
<dbReference type="FunFam" id="1.10.10.10:FF:000322">
    <property type="entry name" value="Probable disease resistance protein At1g63360"/>
    <property type="match status" value="1"/>
</dbReference>
<dbReference type="InterPro" id="IPR038005">
    <property type="entry name" value="RX-like_CC"/>
</dbReference>
<sequence length="951" mass="108655">MAEGVVTFLLTKLADFLLDKEKLAEVKDEAEYVSDELEFMTAFLRLADAMEDTDSALKLLIKKVRDVAYDTEDSLDEFRLCLANDNGHGVFSCFRKICRSIKDARARRRIASKIQGIKSRVISISESHRRYCNKNNIMVHGSSSNSSTRTECRRDALLVEEADLVGIDKPKTQLIERLLGTKSRREVVSVVGMGGLGKTTLVKRVYDDPDVKKHFKFRAWITVSQSYKTEDLLKHMIQQLFRVLRKPDPRKPDPHGVDGMEYDMLMTIINSFLQQRKYLIVLDDVWHIDAWDAFKHALPNNNHGSRVLLTTRNSGVASVCCMEFPKNVYPLNPLSPEESHALFCKKIFDKSCCPRHLKKVAEKILGRCEGLPLAIVAISGVLATKDKSGIDEWEMVHRSLGAELEDNNKLKSILSLSYNDLPYYLKSCLLYFSIFPKGNPIERMRLVRLWIAEGFVIEKGGTTIEEVAGGYLNELLKRSLVQVEESTSYGRVKTYRIHDVLQESIISKARDQEFVAVAKETCTVWPEKVRRVSIHNAPQHIQNIHMSSRLRSLLMFWGVDSLSESFKINLSSGGLRLLNVLDLQGAPLKEFPNEVVNLFLLKYLSLRYTKVHSIPNSIGNLQNLETLDLKHSHVTELPVGILKLQKLRHLLVYRYQREHDNPIHTKYGFKAPVKIGCLQSVQKLCFIEAKHGIRLLMELGKLNQLRRLGIVKLRKEHGKALCSSIENLGNLRALSVTSTKENEIIDMQYLSSPPPFLQQLYLTGRLEKLPEWISSLHFLVKLVLKWTGLHDDPLVSLQHLPNLVHLEFVQVYAGERLCFKRGGFQRLRILGLNKLNRLKSITVQKGGMPCLQTLIVHGCRLLQRVPFGIQHLPELKVLDFVDMPDDFIKRLRLDGEGGDYLKIRNIPEVYCTHQINGNWEACSVESFGFMNGENSPSPNTRMKRSIYNWKP</sequence>
<evidence type="ECO:0000256" key="3">
    <source>
        <dbReference type="ARBA" id="ARBA00022821"/>
    </source>
</evidence>
<evidence type="ECO:0000259" key="6">
    <source>
        <dbReference type="Pfam" id="PF23559"/>
    </source>
</evidence>
<evidence type="ECO:0000259" key="7">
    <source>
        <dbReference type="Pfam" id="PF23598"/>
    </source>
</evidence>
<dbReference type="Pfam" id="PF18052">
    <property type="entry name" value="Rx_N"/>
    <property type="match status" value="1"/>
</dbReference>
<dbReference type="PANTHER" id="PTHR23155">
    <property type="entry name" value="DISEASE RESISTANCE PROTEIN RP"/>
    <property type="match status" value="1"/>
</dbReference>
<keyword evidence="3" id="KW-0611">Plant defense</keyword>
<keyword evidence="9" id="KW-1185">Reference proteome</keyword>
<feature type="domain" description="Disease resistance protein winged helix" evidence="6">
    <location>
        <begin position="434"/>
        <end position="502"/>
    </location>
</feature>
<evidence type="ECO:0000259" key="4">
    <source>
        <dbReference type="Pfam" id="PF00931"/>
    </source>
</evidence>
<dbReference type="InterPro" id="IPR041118">
    <property type="entry name" value="Rx_N"/>
</dbReference>
<dbReference type="InterPro" id="IPR042197">
    <property type="entry name" value="Apaf_helical"/>
</dbReference>